<dbReference type="Pfam" id="PF11716">
    <property type="entry name" value="MDMPI_N"/>
    <property type="match status" value="1"/>
</dbReference>
<sequence>MNTVDHLSAEGDDLAALVRDLTTAEWQRPTPAAGWSIAHQIGHLAWTDEVALAAVTDPDAFAEVVAQGAADPLHFTDTTAAARAELPAAQLLSQWQDGRAKLAEALTALPDDTSIGWFGPPMKPRSMATARLMETWAHGQDVADALGVRRVPTDRLRDIAHLGVRTRAFAYAINQLELPAAEPRIELTAPSGALWTWGPDTAEDRITGPAEDFCLAVTQRRELPELALVATPGAATEWLTIAQAFAGAPKAAVRAAHTREVTR</sequence>
<dbReference type="OrthoDB" id="113180at2"/>
<evidence type="ECO:0000313" key="4">
    <source>
        <dbReference type="Proteomes" id="UP000250028"/>
    </source>
</evidence>
<reference evidence="4" key="1">
    <citation type="submission" date="2016-10" db="EMBL/GenBank/DDBJ databases">
        <authorList>
            <person name="Varghese N."/>
            <person name="Submissions S."/>
        </authorList>
    </citation>
    <scope>NUCLEOTIDE SEQUENCE [LARGE SCALE GENOMIC DNA]</scope>
    <source>
        <strain evidence="4">DSM 22951</strain>
    </source>
</reference>
<feature type="domain" description="tRNA wybutosine-synthesis" evidence="1">
    <location>
        <begin position="181"/>
        <end position="231"/>
    </location>
</feature>
<dbReference type="SUPFAM" id="SSF109854">
    <property type="entry name" value="DinB/YfiT-like putative metalloenzymes"/>
    <property type="match status" value="1"/>
</dbReference>
<dbReference type="NCBIfam" id="TIGR03084">
    <property type="entry name" value="TIGR03084 family metal-binding protein"/>
    <property type="match status" value="1"/>
</dbReference>
<proteinExistence type="predicted"/>
<dbReference type="RefSeq" id="WP_109686597.1">
    <property type="nucleotide sequence ID" value="NZ_QGDN01000001.1"/>
</dbReference>
<evidence type="ECO:0000259" key="1">
    <source>
        <dbReference type="Pfam" id="PF08608"/>
    </source>
</evidence>
<dbReference type="NCBIfam" id="TIGR03083">
    <property type="entry name" value="maleylpyruvate isomerase family mycothiol-dependent enzyme"/>
    <property type="match status" value="1"/>
</dbReference>
<dbReference type="AlphaFoldDB" id="A0A2Y8ZV50"/>
<feature type="domain" description="Mycothiol-dependent maleylpyruvate isomerase metal-binding" evidence="2">
    <location>
        <begin position="8"/>
        <end position="143"/>
    </location>
</feature>
<dbReference type="EMBL" id="UESZ01000001">
    <property type="protein sequence ID" value="SSA35376.1"/>
    <property type="molecule type" value="Genomic_DNA"/>
</dbReference>
<dbReference type="InterPro" id="IPR017517">
    <property type="entry name" value="Maleyloyr_isom"/>
</dbReference>
<evidence type="ECO:0000313" key="3">
    <source>
        <dbReference type="EMBL" id="SSA35376.1"/>
    </source>
</evidence>
<dbReference type="Pfam" id="PF08608">
    <property type="entry name" value="Wyosine_form"/>
    <property type="match status" value="1"/>
</dbReference>
<dbReference type="GO" id="GO:0046872">
    <property type="term" value="F:metal ion binding"/>
    <property type="evidence" value="ECO:0007669"/>
    <property type="project" value="InterPro"/>
</dbReference>
<protein>
    <submittedName>
        <fullName evidence="3">TIGR03084 family protein</fullName>
    </submittedName>
</protein>
<organism evidence="3 4">
    <name type="scientific">Branchiibius hedensis</name>
    <dbReference type="NCBI Taxonomy" id="672460"/>
    <lineage>
        <taxon>Bacteria</taxon>
        <taxon>Bacillati</taxon>
        <taxon>Actinomycetota</taxon>
        <taxon>Actinomycetes</taxon>
        <taxon>Micrococcales</taxon>
        <taxon>Dermacoccaceae</taxon>
        <taxon>Branchiibius</taxon>
    </lineage>
</organism>
<gene>
    <name evidence="3" type="ORF">SAMN04489750_2730</name>
</gene>
<dbReference type="InterPro" id="IPR013917">
    <property type="entry name" value="tRNA_wybutosine-synth"/>
</dbReference>
<name>A0A2Y8ZV50_9MICO</name>
<dbReference type="InterPro" id="IPR017518">
    <property type="entry name" value="CHP03084"/>
</dbReference>
<dbReference type="InterPro" id="IPR024344">
    <property type="entry name" value="MDMPI_metal-binding"/>
</dbReference>
<dbReference type="Proteomes" id="UP000250028">
    <property type="component" value="Unassembled WGS sequence"/>
</dbReference>
<dbReference type="Gene3D" id="1.20.120.450">
    <property type="entry name" value="dinb family like domain"/>
    <property type="match status" value="1"/>
</dbReference>
<accession>A0A2Y8ZV50</accession>
<evidence type="ECO:0000259" key="2">
    <source>
        <dbReference type="Pfam" id="PF11716"/>
    </source>
</evidence>
<keyword evidence="4" id="KW-1185">Reference proteome</keyword>
<dbReference type="InterPro" id="IPR034660">
    <property type="entry name" value="DinB/YfiT-like"/>
</dbReference>